<keyword evidence="3" id="KW-0378">Hydrolase</keyword>
<protein>
    <submittedName>
        <fullName evidence="5">HAD-like domain-containing protein</fullName>
    </submittedName>
</protein>
<evidence type="ECO:0000256" key="3">
    <source>
        <dbReference type="ARBA" id="ARBA00022801"/>
    </source>
</evidence>
<gene>
    <name evidence="5" type="ORF">BJ085DRAFT_21175</name>
</gene>
<dbReference type="STRING" id="215637.A0A4P9ZRI7"/>
<dbReference type="Gene3D" id="1.10.150.240">
    <property type="entry name" value="Putative phosphatase, domain 2"/>
    <property type="match status" value="1"/>
</dbReference>
<comment type="cofactor">
    <cofactor evidence="1">
        <name>Mg(2+)</name>
        <dbReference type="ChEBI" id="CHEBI:18420"/>
    </cofactor>
</comment>
<dbReference type="GO" id="GO:0046872">
    <property type="term" value="F:metal ion binding"/>
    <property type="evidence" value="ECO:0007669"/>
    <property type="project" value="UniProtKB-KW"/>
</dbReference>
<dbReference type="PANTHER" id="PTHR18901">
    <property type="entry name" value="2-DEOXYGLUCOSE-6-PHOSPHATE PHOSPHATASE 2"/>
    <property type="match status" value="1"/>
</dbReference>
<dbReference type="Pfam" id="PF13419">
    <property type="entry name" value="HAD_2"/>
    <property type="match status" value="1"/>
</dbReference>
<dbReference type="Gene3D" id="3.40.50.1000">
    <property type="entry name" value="HAD superfamily/HAD-like"/>
    <property type="match status" value="1"/>
</dbReference>
<dbReference type="InterPro" id="IPR023198">
    <property type="entry name" value="PGP-like_dom2"/>
</dbReference>
<dbReference type="AlphaFoldDB" id="A0A4P9ZRI7"/>
<dbReference type="FunFam" id="3.40.50.1000:FF:000055">
    <property type="entry name" value="Haloacid dehalogenase-like hydrolase family protein"/>
    <property type="match status" value="1"/>
</dbReference>
<dbReference type="EMBL" id="ML002889">
    <property type="protein sequence ID" value="RKP35361.1"/>
    <property type="molecule type" value="Genomic_DNA"/>
</dbReference>
<evidence type="ECO:0000313" key="6">
    <source>
        <dbReference type="Proteomes" id="UP000268162"/>
    </source>
</evidence>
<dbReference type="InterPro" id="IPR023214">
    <property type="entry name" value="HAD_sf"/>
</dbReference>
<dbReference type="SFLD" id="SFLDG01129">
    <property type="entry name" value="C1.5:_HAD__Beta-PGM__Phosphata"/>
    <property type="match status" value="1"/>
</dbReference>
<dbReference type="InterPro" id="IPR036412">
    <property type="entry name" value="HAD-like_sf"/>
</dbReference>
<dbReference type="GO" id="GO:0016791">
    <property type="term" value="F:phosphatase activity"/>
    <property type="evidence" value="ECO:0007669"/>
    <property type="project" value="UniProtKB-ARBA"/>
</dbReference>
<dbReference type="InterPro" id="IPR006439">
    <property type="entry name" value="HAD-SF_hydro_IA"/>
</dbReference>
<dbReference type="SFLD" id="SFLDS00003">
    <property type="entry name" value="Haloacid_Dehalogenase"/>
    <property type="match status" value="1"/>
</dbReference>
<dbReference type="InterPro" id="IPR041492">
    <property type="entry name" value="HAD_2"/>
</dbReference>
<keyword evidence="6" id="KW-1185">Reference proteome</keyword>
<organism evidence="5 6">
    <name type="scientific">Dimargaris cristalligena</name>
    <dbReference type="NCBI Taxonomy" id="215637"/>
    <lineage>
        <taxon>Eukaryota</taxon>
        <taxon>Fungi</taxon>
        <taxon>Fungi incertae sedis</taxon>
        <taxon>Zoopagomycota</taxon>
        <taxon>Kickxellomycotina</taxon>
        <taxon>Dimargaritomycetes</taxon>
        <taxon>Dimargaritales</taxon>
        <taxon>Dimargaritaceae</taxon>
        <taxon>Dimargaris</taxon>
    </lineage>
</organism>
<evidence type="ECO:0000256" key="2">
    <source>
        <dbReference type="ARBA" id="ARBA00022723"/>
    </source>
</evidence>
<reference evidence="6" key="1">
    <citation type="journal article" date="2018" name="Nat. Microbiol.">
        <title>Leveraging single-cell genomics to expand the fungal tree of life.</title>
        <authorList>
            <person name="Ahrendt S.R."/>
            <person name="Quandt C.A."/>
            <person name="Ciobanu D."/>
            <person name="Clum A."/>
            <person name="Salamov A."/>
            <person name="Andreopoulos B."/>
            <person name="Cheng J.F."/>
            <person name="Woyke T."/>
            <person name="Pelin A."/>
            <person name="Henrissat B."/>
            <person name="Reynolds N.K."/>
            <person name="Benny G.L."/>
            <person name="Smith M.E."/>
            <person name="James T.Y."/>
            <person name="Grigoriev I.V."/>
        </authorList>
    </citation>
    <scope>NUCLEOTIDE SEQUENCE [LARGE SCALE GENOMIC DNA]</scope>
    <source>
        <strain evidence="6">RSA 468</strain>
    </source>
</reference>
<dbReference type="Proteomes" id="UP000268162">
    <property type="component" value="Unassembled WGS sequence"/>
</dbReference>
<proteinExistence type="predicted"/>
<dbReference type="SUPFAM" id="SSF56784">
    <property type="entry name" value="HAD-like"/>
    <property type="match status" value="1"/>
</dbReference>
<keyword evidence="4" id="KW-0460">Magnesium</keyword>
<sequence>MDNTAQSAGTKFPTITHCIFDMDGLLLDTERIYTEVTEEILRPHGLTFGWDVKAKLMGRTTHDSIRILLEETKVPMTHEEYYQKSHKLQFEKFPSCRPLPGVERLIAHLNDTNVPIAVGTSSRMEHFETKTQENKPLFQLFDTITCGDDPNVEHGKPHPDIFIEARRRLGNPPADQCLVFEDALNGVEAARRAGMHVVWIPDPNIVAMGIRDDHGAAEILTSMEEFQPEKYGLPAFPLPSA</sequence>
<dbReference type="FunFam" id="1.10.150.240:FF:000001">
    <property type="entry name" value="Haloacid dehalogenase-like hydrolase domain"/>
    <property type="match status" value="1"/>
</dbReference>
<evidence type="ECO:0000256" key="1">
    <source>
        <dbReference type="ARBA" id="ARBA00001946"/>
    </source>
</evidence>
<evidence type="ECO:0000313" key="5">
    <source>
        <dbReference type="EMBL" id="RKP35361.1"/>
    </source>
</evidence>
<accession>A0A4P9ZRI7</accession>
<dbReference type="PANTHER" id="PTHR18901:SF38">
    <property type="entry name" value="PSEUDOURIDINE-5'-PHOSPHATASE"/>
    <property type="match status" value="1"/>
</dbReference>
<keyword evidence="2" id="KW-0479">Metal-binding</keyword>
<dbReference type="NCBIfam" id="TIGR01509">
    <property type="entry name" value="HAD-SF-IA-v3"/>
    <property type="match status" value="1"/>
</dbReference>
<dbReference type="SFLD" id="SFLDG01135">
    <property type="entry name" value="C1.5.6:_HAD__Beta-PGM__Phospha"/>
    <property type="match status" value="1"/>
</dbReference>
<evidence type="ECO:0000256" key="4">
    <source>
        <dbReference type="ARBA" id="ARBA00022842"/>
    </source>
</evidence>
<name>A0A4P9ZRI7_9FUNG</name>